<name>A0A2P5P900_9CHLR</name>
<keyword evidence="2" id="KW-1185">Reference proteome</keyword>
<dbReference type="CDD" id="cd00590">
    <property type="entry name" value="RRM_SF"/>
    <property type="match status" value="1"/>
</dbReference>
<gene>
    <name evidence="1" type="ORF">JP09_002465</name>
</gene>
<dbReference type="PROSITE" id="PS50102">
    <property type="entry name" value="RRM"/>
    <property type="match status" value="1"/>
</dbReference>
<dbReference type="InterPro" id="IPR000504">
    <property type="entry name" value="RRM_dom"/>
</dbReference>
<dbReference type="GO" id="GO:0006397">
    <property type="term" value="P:mRNA processing"/>
    <property type="evidence" value="ECO:0007669"/>
    <property type="project" value="InterPro"/>
</dbReference>
<dbReference type="AlphaFoldDB" id="A0A2P5P900"/>
<sequence>MNIYVGNLSLAMTEAELRKEFDPFGTVNSVTLMNDNHIGSGQLRGYAYVDMPSIAEGELAISFINGRCLNGRIVTAIQAMPLSSEEAKGCRKARTRVRN</sequence>
<dbReference type="InterPro" id="IPR035979">
    <property type="entry name" value="RBD_domain_sf"/>
</dbReference>
<accession>A0A2P5P900</accession>
<reference evidence="1 2" key="1">
    <citation type="journal article" date="2017" name="ISME J.">
        <title>Grape pomace compost harbors organohalide-respiring Dehalogenimonas species with novel reductive dehalogenase genes.</title>
        <authorList>
            <person name="Yang Y."/>
            <person name="Higgins S.A."/>
            <person name="Yan J."/>
            <person name="Simsir B."/>
            <person name="Chourey K."/>
            <person name="Iyer R."/>
            <person name="Hettich R.L."/>
            <person name="Baldwin B."/>
            <person name="Ogles D.M."/>
            <person name="Loffler F.E."/>
        </authorList>
    </citation>
    <scope>NUCLEOTIDE SEQUENCE [LARGE SCALE GENOMIC DNA]</scope>
    <source>
        <strain evidence="1 2">GP</strain>
    </source>
</reference>
<evidence type="ECO:0000313" key="2">
    <source>
        <dbReference type="Proteomes" id="UP000235653"/>
    </source>
</evidence>
<dbReference type="SUPFAM" id="SSF54928">
    <property type="entry name" value="RNA-binding domain, RBD"/>
    <property type="match status" value="1"/>
</dbReference>
<protein>
    <submittedName>
        <fullName evidence="1">RNA-binding protein</fullName>
    </submittedName>
</protein>
<dbReference type="OrthoDB" id="9798855at2"/>
<dbReference type="PANTHER" id="PTHR48036">
    <property type="entry name" value="SPLICING FACTOR (PAD-1), PUTATIVE (AFU_ORTHOLOGUE AFUA_1G15810)-RELATED"/>
    <property type="match status" value="1"/>
</dbReference>
<evidence type="ECO:0000313" key="1">
    <source>
        <dbReference type="EMBL" id="PPD58755.1"/>
    </source>
</evidence>
<organism evidence="1 2">
    <name type="scientific">Dehalogenimonas etheniformans</name>
    <dbReference type="NCBI Taxonomy" id="1536648"/>
    <lineage>
        <taxon>Bacteria</taxon>
        <taxon>Bacillati</taxon>
        <taxon>Chloroflexota</taxon>
        <taxon>Dehalococcoidia</taxon>
        <taxon>Dehalococcoidales</taxon>
        <taxon>Dehalococcoidaceae</taxon>
        <taxon>Dehalogenimonas</taxon>
    </lineage>
</organism>
<dbReference type="InterPro" id="IPR012677">
    <property type="entry name" value="Nucleotide-bd_a/b_plait_sf"/>
</dbReference>
<dbReference type="Gene3D" id="3.30.70.330">
    <property type="match status" value="1"/>
</dbReference>
<proteinExistence type="predicted"/>
<dbReference type="SMART" id="SM00360">
    <property type="entry name" value="RRM"/>
    <property type="match status" value="1"/>
</dbReference>
<comment type="caution">
    <text evidence="1">The sequence shown here is derived from an EMBL/GenBank/DDBJ whole genome shotgun (WGS) entry which is preliminary data.</text>
</comment>
<dbReference type="Pfam" id="PF00076">
    <property type="entry name" value="RRM_1"/>
    <property type="match status" value="1"/>
</dbReference>
<dbReference type="RefSeq" id="WP_102330239.1">
    <property type="nucleotide sequence ID" value="NZ_CP058566.2"/>
</dbReference>
<dbReference type="Proteomes" id="UP000235653">
    <property type="component" value="Unassembled WGS sequence"/>
</dbReference>
<dbReference type="GO" id="GO:0003723">
    <property type="term" value="F:RNA binding"/>
    <property type="evidence" value="ECO:0007669"/>
    <property type="project" value="InterPro"/>
</dbReference>
<dbReference type="InterPro" id="IPR006509">
    <property type="entry name" value="RBM39_SF"/>
</dbReference>
<dbReference type="EMBL" id="JQAN02000006">
    <property type="protein sequence ID" value="PPD58755.1"/>
    <property type="molecule type" value="Genomic_DNA"/>
</dbReference>